<dbReference type="RefSeq" id="WP_110254425.1">
    <property type="nucleotide sequence ID" value="NZ_QJKB01000002.1"/>
</dbReference>
<dbReference type="EMBL" id="QJKB01000002">
    <property type="protein sequence ID" value="PXX44936.1"/>
    <property type="molecule type" value="Genomic_DNA"/>
</dbReference>
<keyword evidence="2" id="KW-1185">Reference proteome</keyword>
<protein>
    <submittedName>
        <fullName evidence="1">Extracellular solute-binding protein (Family 3)</fullName>
    </submittedName>
</protein>
<dbReference type="PANTHER" id="PTHR35936">
    <property type="entry name" value="MEMBRANE-BOUND LYTIC MUREIN TRANSGLYCOSYLASE F"/>
    <property type="match status" value="1"/>
</dbReference>
<dbReference type="AlphaFoldDB" id="A0A318JBI2"/>
<dbReference type="Proteomes" id="UP000247792">
    <property type="component" value="Unassembled WGS sequence"/>
</dbReference>
<dbReference type="Gene3D" id="3.40.190.10">
    <property type="entry name" value="Periplasmic binding protein-like II"/>
    <property type="match status" value="2"/>
</dbReference>
<dbReference type="OrthoDB" id="368476at2"/>
<gene>
    <name evidence="1" type="ORF">DFR42_102148</name>
</gene>
<dbReference type="SUPFAM" id="SSF53850">
    <property type="entry name" value="Periplasmic binding protein-like II"/>
    <property type="match status" value="1"/>
</dbReference>
<name>A0A318JBI2_9BURK</name>
<accession>A0A318JBI2</accession>
<evidence type="ECO:0000313" key="1">
    <source>
        <dbReference type="EMBL" id="PXX44936.1"/>
    </source>
</evidence>
<sequence length="260" mass="29094">MRPSPSWLLLLLLTGSILLSPAEVLGQTQNREERRLDVSLSDINRPSTLMAQKVLSKAYEQLGIKLNFIATPAARALSMWTAGRLDAVSAKVIDTGLPDSIKIDIPIVYEEAVVFAVKKNVSVDGFDSLKPYVVGYVSGIAYLEDRLRNVPQKEPAPSLESLFRKLDAGRTDVAIDSRFSFCLVRKLGLNRIQILEPSLEKRLGYHFLHTRHQQIATALEPVLRNMEKDGSIKKIQEEVMQEYMEQCTELSDARNKKAAG</sequence>
<comment type="caution">
    <text evidence="1">The sequence shown here is derived from an EMBL/GenBank/DDBJ whole genome shotgun (WGS) entry which is preliminary data.</text>
</comment>
<reference evidence="1 2" key="1">
    <citation type="submission" date="2018-05" db="EMBL/GenBank/DDBJ databases">
        <title>Genomic Encyclopedia of Type Strains, Phase IV (KMG-IV): sequencing the most valuable type-strain genomes for metagenomic binning, comparative biology and taxonomic classification.</title>
        <authorList>
            <person name="Goeker M."/>
        </authorList>
    </citation>
    <scope>NUCLEOTIDE SEQUENCE [LARGE SCALE GENOMIC DNA]</scope>
    <source>
        <strain evidence="1 2">DSM 19792</strain>
    </source>
</reference>
<evidence type="ECO:0000313" key="2">
    <source>
        <dbReference type="Proteomes" id="UP000247792"/>
    </source>
</evidence>
<proteinExistence type="predicted"/>
<organism evidence="1 2">
    <name type="scientific">Undibacterium pigrum</name>
    <dbReference type="NCBI Taxonomy" id="401470"/>
    <lineage>
        <taxon>Bacteria</taxon>
        <taxon>Pseudomonadati</taxon>
        <taxon>Pseudomonadota</taxon>
        <taxon>Betaproteobacteria</taxon>
        <taxon>Burkholderiales</taxon>
        <taxon>Oxalobacteraceae</taxon>
        <taxon>Undibacterium</taxon>
    </lineage>
</organism>
<dbReference type="PANTHER" id="PTHR35936:SF38">
    <property type="entry name" value="GLUTAMINE-BINDING PERIPLASMIC PROTEIN"/>
    <property type="match status" value="1"/>
</dbReference>